<dbReference type="PROSITE" id="PS51186">
    <property type="entry name" value="GNAT"/>
    <property type="match status" value="1"/>
</dbReference>
<dbReference type="Proteomes" id="UP000184501">
    <property type="component" value="Unassembled WGS sequence"/>
</dbReference>
<dbReference type="OrthoDB" id="9806005at2"/>
<feature type="domain" description="N-acetyltransferase" evidence="1">
    <location>
        <begin position="213"/>
        <end position="393"/>
    </location>
</feature>
<proteinExistence type="predicted"/>
<dbReference type="Gene3D" id="3.40.630.30">
    <property type="match status" value="1"/>
</dbReference>
<dbReference type="PANTHER" id="PTHR41368:SF1">
    <property type="entry name" value="PROTEIN YGHO"/>
    <property type="match status" value="1"/>
</dbReference>
<protein>
    <recommendedName>
        <fullName evidence="1">N-acetyltransferase domain-containing protein</fullName>
    </recommendedName>
</protein>
<dbReference type="EMBL" id="FQVN01000019">
    <property type="protein sequence ID" value="SHH03059.1"/>
    <property type="molecule type" value="Genomic_DNA"/>
</dbReference>
<dbReference type="RefSeq" id="WP_073489949.1">
    <property type="nucleotide sequence ID" value="NZ_FQVN01000019.1"/>
</dbReference>
<accession>A0A1M5PN92</accession>
<dbReference type="PANTHER" id="PTHR41368">
    <property type="entry name" value="PROTEIN YGHO"/>
    <property type="match status" value="1"/>
</dbReference>
<dbReference type="SUPFAM" id="SSF55729">
    <property type="entry name" value="Acyl-CoA N-acyltransferases (Nat)"/>
    <property type="match status" value="1"/>
</dbReference>
<dbReference type="InterPro" id="IPR016181">
    <property type="entry name" value="Acyl_CoA_acyltransferase"/>
</dbReference>
<sequence length="393" mass="44734">MRVDSKRAPAIRGQDGDVVVEPVRDRRDRAAFLRFPYALHRHDVHWVPPWTRERREFLDRRRNPFFEHGDVELYLARRGGRVVGRIAAVHNPRHNEFHRARDGFFGLFDCVDDVDVAGRLFDAAADWLRGHGLATVLGPTDFSTNRECGLLVEGFDSPPAILMPHHPPHYRDLLTANGFTKAKDLWAWELDVAGGLPARTERVADAVLRRAGVRVRPVDLGDFAAEVALIRELYNTTWAGNWGFVPMTDREFRRLSAELRRVLRPELALVAEVAGVPVGFGLSLPDVNQALLATGDRHGRYGSPTRWPRLWRATRRITRMRVLALGVREEYRGRGVDVALTVGMVRGAQRLGYTDAEVSWTLEDNRAANRVAEYLGSTRSKTYRIYRRPLEEP</sequence>
<reference evidence="2 3" key="1">
    <citation type="submission" date="2016-11" db="EMBL/GenBank/DDBJ databases">
        <authorList>
            <person name="Jaros S."/>
            <person name="Januszkiewicz K."/>
            <person name="Wedrychowicz H."/>
        </authorList>
    </citation>
    <scope>NUCLEOTIDE SEQUENCE [LARGE SCALE GENOMIC DNA]</scope>
    <source>
        <strain evidence="2 3">DSM 44523</strain>
    </source>
</reference>
<gene>
    <name evidence="2" type="ORF">SAMN05444320_1194</name>
</gene>
<dbReference type="GO" id="GO:0016747">
    <property type="term" value="F:acyltransferase activity, transferring groups other than amino-acyl groups"/>
    <property type="evidence" value="ECO:0007669"/>
    <property type="project" value="InterPro"/>
</dbReference>
<evidence type="ECO:0000259" key="1">
    <source>
        <dbReference type="PROSITE" id="PS51186"/>
    </source>
</evidence>
<organism evidence="2 3">
    <name type="scientific">Streptoalloteichus hindustanus</name>
    <dbReference type="NCBI Taxonomy" id="2017"/>
    <lineage>
        <taxon>Bacteria</taxon>
        <taxon>Bacillati</taxon>
        <taxon>Actinomycetota</taxon>
        <taxon>Actinomycetes</taxon>
        <taxon>Pseudonocardiales</taxon>
        <taxon>Pseudonocardiaceae</taxon>
        <taxon>Streptoalloteichus</taxon>
    </lineage>
</organism>
<evidence type="ECO:0000313" key="3">
    <source>
        <dbReference type="Proteomes" id="UP000184501"/>
    </source>
</evidence>
<dbReference type="InterPro" id="IPR039968">
    <property type="entry name" value="BcerS-like"/>
</dbReference>
<name>A0A1M5PN92_STRHI</name>
<dbReference type="STRING" id="2017.SAMN05444320_1194"/>
<dbReference type="AlphaFoldDB" id="A0A1M5PN92"/>
<keyword evidence="3" id="KW-1185">Reference proteome</keyword>
<evidence type="ECO:0000313" key="2">
    <source>
        <dbReference type="EMBL" id="SHH03059.1"/>
    </source>
</evidence>
<dbReference type="InterPro" id="IPR000182">
    <property type="entry name" value="GNAT_dom"/>
</dbReference>